<proteinExistence type="predicted"/>
<feature type="region of interest" description="Disordered" evidence="1">
    <location>
        <begin position="1"/>
        <end position="27"/>
    </location>
</feature>
<reference evidence="2 3" key="1">
    <citation type="submission" date="2018-08" db="EMBL/GenBank/DDBJ databases">
        <authorList>
            <person name="Ferrada E.E."/>
            <person name="Latorre B.A."/>
        </authorList>
    </citation>
    <scope>NUCLEOTIDE SEQUENCE [LARGE SCALE GENOMIC DNA]</scope>
    <source>
        <strain evidence="2 3">VK-A60T</strain>
    </source>
</reference>
<dbReference type="AlphaFoldDB" id="A0A385D6U3"/>
<name>A0A385D6U3_9ACTN</name>
<sequence length="217" mass="23153">MSAVRAVTMGPAPATPPGSPRMSTHPSPAPVDVYDLTEELLLGGTVKGLTVTGNADQIHLQRQAPLLEEFVRRGGRVLVNGHIVRPFLPGLTPWRALDHRGPADLVITPVTPHPVFEGVDPADLLYRTGVPGTPTGEELTRVGVAGFYGRGYQTHLPEGATVLNGIGPHTLPLDIVYPLGEGQVMVHAGNDLLSFCDPDRSTRHLGPRLLAWLEGTL</sequence>
<evidence type="ECO:0000313" key="3">
    <source>
        <dbReference type="Proteomes" id="UP000259636"/>
    </source>
</evidence>
<dbReference type="RefSeq" id="WP_117348808.1">
    <property type="nucleotide sequence ID" value="NZ_CP031742.1"/>
</dbReference>
<dbReference type="KEGG" id="sky:D0C37_05390"/>
<dbReference type="GeneID" id="300113633"/>
<evidence type="ECO:0000256" key="1">
    <source>
        <dbReference type="SAM" id="MobiDB-lite"/>
    </source>
</evidence>
<evidence type="ECO:0000313" key="2">
    <source>
        <dbReference type="EMBL" id="AXQ54082.1"/>
    </source>
</evidence>
<gene>
    <name evidence="2" type="ORF">D0C37_05390</name>
</gene>
<organism evidence="2 3">
    <name type="scientific">Streptomyces koyangensis</name>
    <dbReference type="NCBI Taxonomy" id="188770"/>
    <lineage>
        <taxon>Bacteria</taxon>
        <taxon>Bacillati</taxon>
        <taxon>Actinomycetota</taxon>
        <taxon>Actinomycetes</taxon>
        <taxon>Kitasatosporales</taxon>
        <taxon>Streptomycetaceae</taxon>
        <taxon>Streptomyces</taxon>
        <taxon>Streptomyces aurantiacus group</taxon>
    </lineage>
</organism>
<dbReference type="SUPFAM" id="SSF52317">
    <property type="entry name" value="Class I glutamine amidotransferase-like"/>
    <property type="match status" value="1"/>
</dbReference>
<protein>
    <submittedName>
        <fullName evidence="2">Uncharacterized protein</fullName>
    </submittedName>
</protein>
<dbReference type="InterPro" id="IPR029062">
    <property type="entry name" value="Class_I_gatase-like"/>
</dbReference>
<dbReference type="EMBL" id="CP031742">
    <property type="protein sequence ID" value="AXQ54082.1"/>
    <property type="molecule type" value="Genomic_DNA"/>
</dbReference>
<dbReference type="Proteomes" id="UP000259636">
    <property type="component" value="Chromosome"/>
</dbReference>
<accession>A0A385D6U3</accession>